<accession>A0A0F9IY35</accession>
<protein>
    <submittedName>
        <fullName evidence="2">Uncharacterized protein</fullName>
    </submittedName>
</protein>
<dbReference type="InterPro" id="IPR013320">
    <property type="entry name" value="ConA-like_dom_sf"/>
</dbReference>
<dbReference type="EMBL" id="LAZR01019598">
    <property type="protein sequence ID" value="KKL91957.1"/>
    <property type="molecule type" value="Genomic_DNA"/>
</dbReference>
<dbReference type="AlphaFoldDB" id="A0A0F9IY35"/>
<proteinExistence type="predicted"/>
<feature type="region of interest" description="Disordered" evidence="1">
    <location>
        <begin position="1"/>
        <end position="34"/>
    </location>
</feature>
<organism evidence="2">
    <name type="scientific">marine sediment metagenome</name>
    <dbReference type="NCBI Taxonomy" id="412755"/>
    <lineage>
        <taxon>unclassified sequences</taxon>
        <taxon>metagenomes</taxon>
        <taxon>ecological metagenomes</taxon>
    </lineage>
</organism>
<name>A0A0F9IY35_9ZZZZ</name>
<comment type="caution">
    <text evidence="2">The sequence shown here is derived from an EMBL/GenBank/DDBJ whole genome shotgun (WGS) entry which is preliminary data.</text>
</comment>
<sequence length="265" mass="28369">MAGKGHGSLDLGSANLGAQGPPGEGGATNFPDTVPFNNDNSIEEVIDYEEFIYSEDAVASIEEIIKIKGWTVTNDGAVGLSTFAFFNGDLRIECAGAVSNGVAIFRESNQLSNNQDILYKAIIRTDDVGMTDVMYFVGITSGPAAFNLVLATAEADITNGLFFAFSQDDDPNWQVRIKSTTGSQDVTVDTGVAVVFNTVYNFEITYNRATLEVEFFINGVSVHTATMTGNLGSGGVASLFQVIQQAITITPLLQCDALYTKSHRQ</sequence>
<evidence type="ECO:0000256" key="1">
    <source>
        <dbReference type="SAM" id="MobiDB-lite"/>
    </source>
</evidence>
<dbReference type="SUPFAM" id="SSF49899">
    <property type="entry name" value="Concanavalin A-like lectins/glucanases"/>
    <property type="match status" value="1"/>
</dbReference>
<evidence type="ECO:0000313" key="2">
    <source>
        <dbReference type="EMBL" id="KKL91957.1"/>
    </source>
</evidence>
<dbReference type="Gene3D" id="2.60.120.200">
    <property type="match status" value="1"/>
</dbReference>
<gene>
    <name evidence="2" type="ORF">LCGC14_1889460</name>
</gene>
<reference evidence="2" key="1">
    <citation type="journal article" date="2015" name="Nature">
        <title>Complex archaea that bridge the gap between prokaryotes and eukaryotes.</title>
        <authorList>
            <person name="Spang A."/>
            <person name="Saw J.H."/>
            <person name="Jorgensen S.L."/>
            <person name="Zaremba-Niedzwiedzka K."/>
            <person name="Martijn J."/>
            <person name="Lind A.E."/>
            <person name="van Eijk R."/>
            <person name="Schleper C."/>
            <person name="Guy L."/>
            <person name="Ettema T.J."/>
        </authorList>
    </citation>
    <scope>NUCLEOTIDE SEQUENCE</scope>
</reference>